<evidence type="ECO:0000259" key="13">
    <source>
        <dbReference type="Pfam" id="PF12019"/>
    </source>
</evidence>
<reference evidence="14 15" key="1">
    <citation type="journal article" date="2013" name="Front. Microbiol.">
        <title>The genome of Nitrospina gracilis illuminates the metabolism and evolution of the major marine nitrite oxidizer.</title>
        <authorList>
            <person name="Luecker S."/>
            <person name="Nowka B."/>
            <person name="Rattei T."/>
            <person name="Spieck E."/>
            <person name="and Daims H."/>
        </authorList>
    </citation>
    <scope>NUCLEOTIDE SEQUENCE [LARGE SCALE GENOMIC DNA]</scope>
    <source>
        <strain evidence="14 15">3/211</strain>
    </source>
</reference>
<gene>
    <name evidence="14" type="ORF">NITGR_550040</name>
</gene>
<evidence type="ECO:0000256" key="8">
    <source>
        <dbReference type="ARBA" id="ARBA00023136"/>
    </source>
</evidence>
<keyword evidence="7 12" id="KW-1133">Transmembrane helix</keyword>
<name>M1YZW9_NITG3</name>
<dbReference type="GO" id="GO:0015628">
    <property type="term" value="P:protein secretion by the type II secretion system"/>
    <property type="evidence" value="ECO:0007669"/>
    <property type="project" value="InterPro"/>
</dbReference>
<feature type="region of interest" description="Disordered" evidence="11">
    <location>
        <begin position="1"/>
        <end position="28"/>
    </location>
</feature>
<dbReference type="InterPro" id="IPR022346">
    <property type="entry name" value="T2SS_GspH"/>
</dbReference>
<dbReference type="EMBL" id="CAQJ01000061">
    <property type="protein sequence ID" value="CCQ91038.1"/>
    <property type="molecule type" value="Genomic_DNA"/>
</dbReference>
<evidence type="ECO:0000256" key="11">
    <source>
        <dbReference type="SAM" id="MobiDB-lite"/>
    </source>
</evidence>
<evidence type="ECO:0000256" key="10">
    <source>
        <dbReference type="ARBA" id="ARBA00030775"/>
    </source>
</evidence>
<feature type="transmembrane region" description="Helical" evidence="12">
    <location>
        <begin position="34"/>
        <end position="53"/>
    </location>
</feature>
<keyword evidence="8 12" id="KW-0472">Membrane</keyword>
<keyword evidence="15" id="KW-1185">Reference proteome</keyword>
<proteinExistence type="inferred from homology"/>
<evidence type="ECO:0000256" key="2">
    <source>
        <dbReference type="ARBA" id="ARBA00021549"/>
    </source>
</evidence>
<feature type="domain" description="General secretion pathway GspH" evidence="13">
    <location>
        <begin position="67"/>
        <end position="174"/>
    </location>
</feature>
<dbReference type="InParanoid" id="M1YZW9"/>
<dbReference type="Pfam" id="PF12019">
    <property type="entry name" value="GspH"/>
    <property type="match status" value="1"/>
</dbReference>
<dbReference type="Proteomes" id="UP000011704">
    <property type="component" value="Unassembled WGS sequence"/>
</dbReference>
<comment type="caution">
    <text evidence="14">The sequence shown here is derived from an EMBL/GenBank/DDBJ whole genome shotgun (WGS) entry which is preliminary data.</text>
</comment>
<dbReference type="RefSeq" id="WP_005009336.1">
    <property type="nucleotide sequence ID" value="NZ_HG422173.1"/>
</dbReference>
<evidence type="ECO:0000256" key="7">
    <source>
        <dbReference type="ARBA" id="ARBA00022989"/>
    </source>
</evidence>
<evidence type="ECO:0000256" key="1">
    <source>
        <dbReference type="ARBA" id="ARBA00004377"/>
    </source>
</evidence>
<evidence type="ECO:0000256" key="12">
    <source>
        <dbReference type="SAM" id="Phobius"/>
    </source>
</evidence>
<evidence type="ECO:0000313" key="15">
    <source>
        <dbReference type="Proteomes" id="UP000011704"/>
    </source>
</evidence>
<dbReference type="InterPro" id="IPR045584">
    <property type="entry name" value="Pilin-like"/>
</dbReference>
<comment type="subcellular location">
    <subcellularLocation>
        <location evidence="1">Cell inner membrane</location>
        <topology evidence="1">Single-pass membrane protein</topology>
    </subcellularLocation>
</comment>
<comment type="similarity">
    <text evidence="9">Belongs to the GSP H family.</text>
</comment>
<evidence type="ECO:0000256" key="3">
    <source>
        <dbReference type="ARBA" id="ARBA00022475"/>
    </source>
</evidence>
<dbReference type="HOGENOM" id="CLU_1298685_0_0_0"/>
<organism evidence="14 15">
    <name type="scientific">Nitrospina gracilis (strain 3/211)</name>
    <dbReference type="NCBI Taxonomy" id="1266370"/>
    <lineage>
        <taxon>Bacteria</taxon>
        <taxon>Pseudomonadati</taxon>
        <taxon>Nitrospinota/Tectimicrobiota group</taxon>
        <taxon>Nitrospinota</taxon>
        <taxon>Nitrospinia</taxon>
        <taxon>Nitrospinales</taxon>
        <taxon>Nitrospinaceae</taxon>
        <taxon>Nitrospina</taxon>
    </lineage>
</organism>
<dbReference type="GO" id="GO:0005886">
    <property type="term" value="C:plasma membrane"/>
    <property type="evidence" value="ECO:0007669"/>
    <property type="project" value="UniProtKB-SubCell"/>
</dbReference>
<evidence type="ECO:0000256" key="9">
    <source>
        <dbReference type="ARBA" id="ARBA00025772"/>
    </source>
</evidence>
<sequence length="212" mass="23719">MATRQSPLNRPTRRPPPQPEPETGPRKELPLAEIVTGVVIVLILVFMGIPRLLNWWDGIKTNQEVVAFYDRLAMAQNTAVEKRKQVTVTFFPDRKSFSVHEDINGNRTVDTGEFHEEFGLGDHLQFYDGSLPDLKNVWNGKPVGDRAVQLFGGGTQLTFNSMGQTSDNGVVYLIPKEDAGVTAKNMRALQFLKTSGEIRVLHFTGQGDVPWK</sequence>
<keyword evidence="6 12" id="KW-0812">Transmembrane</keyword>
<keyword evidence="3" id="KW-1003">Cell membrane</keyword>
<dbReference type="GO" id="GO:0015627">
    <property type="term" value="C:type II protein secretion system complex"/>
    <property type="evidence" value="ECO:0007669"/>
    <property type="project" value="InterPro"/>
</dbReference>
<protein>
    <recommendedName>
        <fullName evidence="2">Type II secretion system protein H</fullName>
    </recommendedName>
    <alternativeName>
        <fullName evidence="10">General secretion pathway protein H</fullName>
    </alternativeName>
</protein>
<keyword evidence="5" id="KW-0997">Cell inner membrane</keyword>
<dbReference type="SUPFAM" id="SSF54523">
    <property type="entry name" value="Pili subunits"/>
    <property type="match status" value="1"/>
</dbReference>
<evidence type="ECO:0000313" key="14">
    <source>
        <dbReference type="EMBL" id="CCQ91038.1"/>
    </source>
</evidence>
<evidence type="ECO:0000256" key="5">
    <source>
        <dbReference type="ARBA" id="ARBA00022519"/>
    </source>
</evidence>
<evidence type="ECO:0000256" key="6">
    <source>
        <dbReference type="ARBA" id="ARBA00022692"/>
    </source>
</evidence>
<accession>M1YZW9</accession>
<dbReference type="AlphaFoldDB" id="M1YZW9"/>
<keyword evidence="4" id="KW-0488">Methylation</keyword>
<dbReference type="STRING" id="1266370.NITGR_550040"/>
<evidence type="ECO:0000256" key="4">
    <source>
        <dbReference type="ARBA" id="ARBA00022481"/>
    </source>
</evidence>